<dbReference type="Proteomes" id="UP001190700">
    <property type="component" value="Unassembled WGS sequence"/>
</dbReference>
<organism evidence="2 3">
    <name type="scientific">Cymbomonas tetramitiformis</name>
    <dbReference type="NCBI Taxonomy" id="36881"/>
    <lineage>
        <taxon>Eukaryota</taxon>
        <taxon>Viridiplantae</taxon>
        <taxon>Chlorophyta</taxon>
        <taxon>Pyramimonadophyceae</taxon>
        <taxon>Pyramimonadales</taxon>
        <taxon>Pyramimonadaceae</taxon>
        <taxon>Cymbomonas</taxon>
    </lineage>
</organism>
<protein>
    <submittedName>
        <fullName evidence="2">Uncharacterized protein</fullName>
    </submittedName>
</protein>
<dbReference type="InterPro" id="IPR016024">
    <property type="entry name" value="ARM-type_fold"/>
</dbReference>
<evidence type="ECO:0000256" key="1">
    <source>
        <dbReference type="SAM" id="MobiDB-lite"/>
    </source>
</evidence>
<dbReference type="SUPFAM" id="SSF48371">
    <property type="entry name" value="ARM repeat"/>
    <property type="match status" value="1"/>
</dbReference>
<comment type="caution">
    <text evidence="2">The sequence shown here is derived from an EMBL/GenBank/DDBJ whole genome shotgun (WGS) entry which is preliminary data.</text>
</comment>
<name>A0AAE0FMU6_9CHLO</name>
<dbReference type="AlphaFoldDB" id="A0AAE0FMU6"/>
<reference evidence="2 3" key="1">
    <citation type="journal article" date="2015" name="Genome Biol. Evol.">
        <title>Comparative Genomics of a Bacterivorous Green Alga Reveals Evolutionary Causalities and Consequences of Phago-Mixotrophic Mode of Nutrition.</title>
        <authorList>
            <person name="Burns J.A."/>
            <person name="Paasch A."/>
            <person name="Narechania A."/>
            <person name="Kim E."/>
        </authorList>
    </citation>
    <scope>NUCLEOTIDE SEQUENCE [LARGE SCALE GENOMIC DNA]</scope>
    <source>
        <strain evidence="2 3">PLY_AMNH</strain>
    </source>
</reference>
<keyword evidence="3" id="KW-1185">Reference proteome</keyword>
<gene>
    <name evidence="2" type="ORF">CYMTET_28584</name>
</gene>
<proteinExistence type="predicted"/>
<dbReference type="Gene3D" id="1.25.10.10">
    <property type="entry name" value="Leucine-rich Repeat Variant"/>
    <property type="match status" value="2"/>
</dbReference>
<evidence type="ECO:0000313" key="2">
    <source>
        <dbReference type="EMBL" id="KAK3262570.1"/>
    </source>
</evidence>
<dbReference type="EMBL" id="LGRX02016102">
    <property type="protein sequence ID" value="KAK3262570.1"/>
    <property type="molecule type" value="Genomic_DNA"/>
</dbReference>
<evidence type="ECO:0000313" key="3">
    <source>
        <dbReference type="Proteomes" id="UP001190700"/>
    </source>
</evidence>
<dbReference type="InterPro" id="IPR011989">
    <property type="entry name" value="ARM-like"/>
</dbReference>
<feature type="region of interest" description="Disordered" evidence="1">
    <location>
        <begin position="715"/>
        <end position="738"/>
    </location>
</feature>
<accession>A0AAE0FMU6</accession>
<sequence>MVAPRAWTHEDRFHRTQLMLHDKLMSKNALMRFQGAHGLWELCVRRDHHEMLNIEVLRAVVQALAGPGTSAITCTAVAVWSLCATAPLRQKLIDLGAVKELVTVLLLNFSGDSQGEPGRPSEPEVPQGHEHSEQYAMLNNPILLRGYCIGALAVLLCEPRGRQHMSTLESGPGQEVLRQQVGEVEPIRWLALVLYCSCDKPQTAKGINFDVRQMAAQALCNGLSREPFGRTAYAQAGGVPLLGDLLHSSSFEVQHCAGVLLGLYIRGGNAELLGSCTGQLIGDLVGLLQETVTQLRMHAKKKEDSEVFMKVDVSKEEYDPEQHQLLQHIFTQGAYAMWGCIEAANTAGVTVDPSDVSKLLASMEATLALTKAADSQSPLLAITAAVAKLAAREDLAHFLMEREVYVSLVQLLQRNNIRLKGAALAAVGNLALHPCPSSEDLAGPHCRQLVECGIETELYRLMDELRKAVTAATAFMEEKKGEQDEAKRQAEYIMHGIAAALMYLSTYTCVRPTQILEKTVKMLQVTINSEPPMHEAAMFASAALWGLARDDSNRHELGEVNALEILFPRGLQQALSVATVTEDTLKSVGAMEYLMAAVWLLLYDDSVVKNLAAGFKAPKRPSTVKVKEKKVDENAMFAVNRHRQQPNMWKSKFSKLRKTVPELWQDALALVRRFLEESTARDPLRDAPTARATPWRDAFTARTSRARFIHGPRDSLRDVSTASADSPARWSTPAPISR</sequence>